<gene>
    <name evidence="3" type="ORF">GNT65_10840</name>
</gene>
<accession>A0A6L7HY05</accession>
<dbReference type="RefSeq" id="WP_160796082.1">
    <property type="nucleotide sequence ID" value="NZ_CANMWR010000002.1"/>
</dbReference>
<evidence type="ECO:0000313" key="3">
    <source>
        <dbReference type="EMBL" id="MXR69166.1"/>
    </source>
</evidence>
<keyword evidence="1" id="KW-1133">Transmembrane helix</keyword>
<comment type="caution">
    <text evidence="3">The sequence shown here is derived from an EMBL/GenBank/DDBJ whole genome shotgun (WGS) entry which is preliminary data.</text>
</comment>
<reference evidence="3 4" key="1">
    <citation type="submission" date="2019-12" db="EMBL/GenBank/DDBJ databases">
        <title>Shewanella insulae sp. nov., isolated from a tidal flat.</title>
        <authorList>
            <person name="Yoon J.-H."/>
        </authorList>
    </citation>
    <scope>NUCLEOTIDE SEQUENCE [LARGE SCALE GENOMIC DNA]</scope>
    <source>
        <strain evidence="3 4">JBTF-M18</strain>
    </source>
</reference>
<dbReference type="Pfam" id="PF07811">
    <property type="entry name" value="TadE"/>
    <property type="match status" value="1"/>
</dbReference>
<sequence length="157" mass="17109">MNFSLQKGVAAVEMTILLPFMLLLVFATGELGHFLFQYNTLTKLVRDAGLYLGAHADTRQTSILPDPLEDDDCNDCITKTTNLLLYGKTTAGTSPILKGLSAADINIDEYPAGSRRLVISVSYNWQPILGEKLTTFGLGNEVDLSFNLNTSYAVTAL</sequence>
<proteinExistence type="predicted"/>
<organism evidence="3 4">
    <name type="scientific">Shewanella insulae</name>
    <dbReference type="NCBI Taxonomy" id="2681496"/>
    <lineage>
        <taxon>Bacteria</taxon>
        <taxon>Pseudomonadati</taxon>
        <taxon>Pseudomonadota</taxon>
        <taxon>Gammaproteobacteria</taxon>
        <taxon>Alteromonadales</taxon>
        <taxon>Shewanellaceae</taxon>
        <taxon>Shewanella</taxon>
    </lineage>
</organism>
<keyword evidence="4" id="KW-1185">Reference proteome</keyword>
<protein>
    <submittedName>
        <fullName evidence="3">Pilus assembly protein</fullName>
    </submittedName>
</protein>
<evidence type="ECO:0000313" key="4">
    <source>
        <dbReference type="Proteomes" id="UP000474778"/>
    </source>
</evidence>
<dbReference type="InterPro" id="IPR012495">
    <property type="entry name" value="TadE-like_dom"/>
</dbReference>
<dbReference type="Proteomes" id="UP000474778">
    <property type="component" value="Unassembled WGS sequence"/>
</dbReference>
<feature type="domain" description="TadE-like" evidence="2">
    <location>
        <begin position="8"/>
        <end position="48"/>
    </location>
</feature>
<name>A0A6L7HY05_9GAMM</name>
<feature type="transmembrane region" description="Helical" evidence="1">
    <location>
        <begin position="16"/>
        <end position="36"/>
    </location>
</feature>
<dbReference type="AlphaFoldDB" id="A0A6L7HY05"/>
<dbReference type="EMBL" id="WRPA01000008">
    <property type="protein sequence ID" value="MXR69166.1"/>
    <property type="molecule type" value="Genomic_DNA"/>
</dbReference>
<keyword evidence="1" id="KW-0472">Membrane</keyword>
<evidence type="ECO:0000259" key="2">
    <source>
        <dbReference type="Pfam" id="PF07811"/>
    </source>
</evidence>
<evidence type="ECO:0000256" key="1">
    <source>
        <dbReference type="SAM" id="Phobius"/>
    </source>
</evidence>
<keyword evidence="1" id="KW-0812">Transmembrane</keyword>